<evidence type="ECO:0000313" key="2">
    <source>
        <dbReference type="EMBL" id="ABV38497.1"/>
    </source>
</evidence>
<dbReference type="KEGG" id="sse:Ssed_3893"/>
<dbReference type="OrthoDB" id="6310805at2"/>
<dbReference type="SUPFAM" id="SSF69318">
    <property type="entry name" value="Integrin alpha N-terminal domain"/>
    <property type="match status" value="1"/>
</dbReference>
<feature type="signal peptide" evidence="1">
    <location>
        <begin position="1"/>
        <end position="18"/>
    </location>
</feature>
<proteinExistence type="predicted"/>
<feature type="chain" id="PRO_5002719717" evidence="1">
    <location>
        <begin position="19"/>
        <end position="640"/>
    </location>
</feature>
<name>A8G074_SHESH</name>
<dbReference type="EMBL" id="CP000821">
    <property type="protein sequence ID" value="ABV38497.1"/>
    <property type="molecule type" value="Genomic_DNA"/>
</dbReference>
<dbReference type="eggNOG" id="ENOG5033Y9Z">
    <property type="taxonomic scope" value="Bacteria"/>
</dbReference>
<dbReference type="InterPro" id="IPR028994">
    <property type="entry name" value="Integrin_alpha_N"/>
</dbReference>
<dbReference type="PROSITE" id="PS51257">
    <property type="entry name" value="PROKAR_LIPOPROTEIN"/>
    <property type="match status" value="1"/>
</dbReference>
<keyword evidence="1" id="KW-0732">Signal</keyword>
<dbReference type="InterPro" id="IPR013783">
    <property type="entry name" value="Ig-like_fold"/>
</dbReference>
<organism evidence="2 3">
    <name type="scientific">Shewanella sediminis (strain HAW-EB3)</name>
    <dbReference type="NCBI Taxonomy" id="425104"/>
    <lineage>
        <taxon>Bacteria</taxon>
        <taxon>Pseudomonadati</taxon>
        <taxon>Pseudomonadota</taxon>
        <taxon>Gammaproteobacteria</taxon>
        <taxon>Alteromonadales</taxon>
        <taxon>Shewanellaceae</taxon>
        <taxon>Shewanella</taxon>
    </lineage>
</organism>
<dbReference type="HOGENOM" id="CLU_425066_0_0_6"/>
<protein>
    <submittedName>
        <fullName evidence="2">Uncharacterized protein</fullName>
    </submittedName>
</protein>
<dbReference type="AlphaFoldDB" id="A8G074"/>
<accession>A8G074</accession>
<dbReference type="RefSeq" id="WP_012144227.1">
    <property type="nucleotide sequence ID" value="NC_009831.1"/>
</dbReference>
<dbReference type="Gene3D" id="2.60.40.10">
    <property type="entry name" value="Immunoglobulins"/>
    <property type="match status" value="1"/>
</dbReference>
<gene>
    <name evidence="2" type="ordered locus">Ssed_3893</name>
</gene>
<dbReference type="Proteomes" id="UP000002015">
    <property type="component" value="Chromosome"/>
</dbReference>
<sequence length="640" mass="71663" precursor="true">MLIYCRFALVFISFILLGCSGSDDNTEEVNLPPVIELQAPSSALSLEQVTITAQVTDPENDTVSLLWHLSSDAGLDMEVVDVNELSYQIPLTSVDTAYTVTLVATDSHGNQASESSTFTVPALDVSFTQPFDAISQRYVDTEANLLNIASTDIIYGWGISQYPLTIIAPNRVRFFAAKELTEEYDPNAEPERIRGEGITEDLLLTLTVSDGSTSIDFDKTIIVQPIQKLTSWPEHIVSAEMQATITAATINSLEVIDNCLSRENTVKNYFDYNQNGVDDVFCTYSDTLYFYLSDIDSAGKTIYTESVVIENQVLTEYSELIDLDKNGIPELVLAVGPGYVGTLISLTYNSSSHSFDEKELIDIGYSAKDYRLTEANGILSMAIRIDGQQISTGLATDYIKALIFDAKGEELKKTDEFEVVECLDCVLVTLAVGDLSGQGVDELLIENRESSIYGPSNFHNRVSTISGDYTKLSAFPMFFREVYQEDIHDDGTLEWVGVTETYKDVGIFIPDYKLHLTLDQEGEPNTEVLESYYSDLFFNYGSESYAADLNQDEQLDEFTKLSYYEEDYYQKDRFYSYTLAGSDKRVLISTESYDTIRDDFIGLEDMNNNGYLDLKFGQVSENNIETVTSWLENVEGYPFE</sequence>
<reference evidence="2 3" key="1">
    <citation type="submission" date="2007-08" db="EMBL/GenBank/DDBJ databases">
        <title>Complete sequence of Shewanella sediminis HAW-EB3.</title>
        <authorList>
            <consortium name="US DOE Joint Genome Institute"/>
            <person name="Copeland A."/>
            <person name="Lucas S."/>
            <person name="Lapidus A."/>
            <person name="Barry K."/>
            <person name="Glavina del Rio T."/>
            <person name="Dalin E."/>
            <person name="Tice H."/>
            <person name="Pitluck S."/>
            <person name="Chertkov O."/>
            <person name="Brettin T."/>
            <person name="Bruce D."/>
            <person name="Detter J.C."/>
            <person name="Han C."/>
            <person name="Schmutz J."/>
            <person name="Larimer F."/>
            <person name="Land M."/>
            <person name="Hauser L."/>
            <person name="Kyrpides N."/>
            <person name="Kim E."/>
            <person name="Zhao J.-S."/>
            <person name="Richardson P."/>
        </authorList>
    </citation>
    <scope>NUCLEOTIDE SEQUENCE [LARGE SCALE GENOMIC DNA]</scope>
    <source>
        <strain evidence="2 3">HAW-EB3</strain>
    </source>
</reference>
<evidence type="ECO:0000256" key="1">
    <source>
        <dbReference type="SAM" id="SignalP"/>
    </source>
</evidence>
<keyword evidence="3" id="KW-1185">Reference proteome</keyword>
<evidence type="ECO:0000313" key="3">
    <source>
        <dbReference type="Proteomes" id="UP000002015"/>
    </source>
</evidence>